<dbReference type="GO" id="GO:0003824">
    <property type="term" value="F:catalytic activity"/>
    <property type="evidence" value="ECO:0007669"/>
    <property type="project" value="InterPro"/>
</dbReference>
<feature type="non-terminal residue" evidence="2">
    <location>
        <position position="215"/>
    </location>
</feature>
<evidence type="ECO:0000256" key="1">
    <source>
        <dbReference type="ARBA" id="ARBA00005254"/>
    </source>
</evidence>
<dbReference type="EMBL" id="LAZR01008805">
    <property type="protein sequence ID" value="KKM76463.1"/>
    <property type="molecule type" value="Genomic_DNA"/>
</dbReference>
<dbReference type="PROSITE" id="PS00166">
    <property type="entry name" value="ENOYL_COA_HYDRATASE"/>
    <property type="match status" value="1"/>
</dbReference>
<protein>
    <recommendedName>
        <fullName evidence="3">Enoyl-CoA hydratase</fullName>
    </recommendedName>
</protein>
<gene>
    <name evidence="2" type="ORF">LCGC14_1379870</name>
</gene>
<dbReference type="AlphaFoldDB" id="A0A0F9K3D4"/>
<comment type="caution">
    <text evidence="2">The sequence shown here is derived from an EMBL/GenBank/DDBJ whole genome shotgun (WGS) entry which is preliminary data.</text>
</comment>
<dbReference type="PANTHER" id="PTHR11941:SF54">
    <property type="entry name" value="ENOYL-COA HYDRATASE, MITOCHONDRIAL"/>
    <property type="match status" value="1"/>
</dbReference>
<dbReference type="PANTHER" id="PTHR11941">
    <property type="entry name" value="ENOYL-COA HYDRATASE-RELATED"/>
    <property type="match status" value="1"/>
</dbReference>
<dbReference type="InterPro" id="IPR029045">
    <property type="entry name" value="ClpP/crotonase-like_dom_sf"/>
</dbReference>
<dbReference type="InterPro" id="IPR018376">
    <property type="entry name" value="Enoyl-CoA_hyd/isom_CS"/>
</dbReference>
<evidence type="ECO:0000313" key="2">
    <source>
        <dbReference type="EMBL" id="KKM76463.1"/>
    </source>
</evidence>
<accession>A0A0F9K3D4</accession>
<name>A0A0F9K3D4_9ZZZZ</name>
<dbReference type="GO" id="GO:0006635">
    <property type="term" value="P:fatty acid beta-oxidation"/>
    <property type="evidence" value="ECO:0007669"/>
    <property type="project" value="TreeGrafter"/>
</dbReference>
<comment type="similarity">
    <text evidence="1">Belongs to the enoyl-CoA hydratase/isomerase family.</text>
</comment>
<dbReference type="CDD" id="cd06558">
    <property type="entry name" value="crotonase-like"/>
    <property type="match status" value="1"/>
</dbReference>
<organism evidence="2">
    <name type="scientific">marine sediment metagenome</name>
    <dbReference type="NCBI Taxonomy" id="412755"/>
    <lineage>
        <taxon>unclassified sequences</taxon>
        <taxon>metagenomes</taxon>
        <taxon>ecological metagenomes</taxon>
    </lineage>
</organism>
<dbReference type="Gene3D" id="3.90.226.10">
    <property type="entry name" value="2-enoyl-CoA Hydratase, Chain A, domain 1"/>
    <property type="match status" value="1"/>
</dbReference>
<dbReference type="Pfam" id="PF00378">
    <property type="entry name" value="ECH_1"/>
    <property type="match status" value="1"/>
</dbReference>
<dbReference type="SUPFAM" id="SSF52096">
    <property type="entry name" value="ClpP/crotonase"/>
    <property type="match status" value="1"/>
</dbReference>
<evidence type="ECO:0008006" key="3">
    <source>
        <dbReference type="Google" id="ProtNLM"/>
    </source>
</evidence>
<reference evidence="2" key="1">
    <citation type="journal article" date="2015" name="Nature">
        <title>Complex archaea that bridge the gap between prokaryotes and eukaryotes.</title>
        <authorList>
            <person name="Spang A."/>
            <person name="Saw J.H."/>
            <person name="Jorgensen S.L."/>
            <person name="Zaremba-Niedzwiedzka K."/>
            <person name="Martijn J."/>
            <person name="Lind A.E."/>
            <person name="van Eijk R."/>
            <person name="Schleper C."/>
            <person name="Guy L."/>
            <person name="Ettema T.J."/>
        </authorList>
    </citation>
    <scope>NUCLEOTIDE SEQUENCE</scope>
</reference>
<dbReference type="InterPro" id="IPR001753">
    <property type="entry name" value="Enoyl-CoA_hydra/iso"/>
</dbReference>
<sequence length="215" mass="24392">MIFEQLIYEEEERVARITLNRPKVLNALSMQLSDETVKAIELVRQSTKLKFLVIKGAGNNFSVGDDITEMMKWGDANGITRRVRYYQNMANQIEELDKITIAAVDGYAVGGGLEITMVCDFVIATERSKWGMPEVDVGITPGWGGTTRLSRLIGRRRAKEINLIGALHSAQRAVEWNLWNRVVPNNQLNDEVEKLLDILKSKNQQGMRQLKFIIN</sequence>
<proteinExistence type="inferred from homology"/>